<gene>
    <name evidence="2" type="ORF">C8N45_102248</name>
</gene>
<sequence>MNCLLVVYGWYWLITVRRTKYLNNIIEQDHRFLRKLTQPMQTFKSFNSAASTLAWIKVAHTIRKGQFGHSEQSGFAQLAALAG</sequence>
<evidence type="ECO:0000313" key="3">
    <source>
        <dbReference type="Proteomes" id="UP000244523"/>
    </source>
</evidence>
<name>A0A2T6KLY4_9RHOB</name>
<keyword evidence="2" id="KW-0378">Hydrolase</keyword>
<evidence type="ECO:0000313" key="2">
    <source>
        <dbReference type="EMBL" id="PUB17238.1"/>
    </source>
</evidence>
<feature type="domain" description="DDE" evidence="1">
    <location>
        <begin position="17"/>
        <end position="66"/>
    </location>
</feature>
<proteinExistence type="predicted"/>
<dbReference type="InterPro" id="IPR032874">
    <property type="entry name" value="DDE_dom"/>
</dbReference>
<dbReference type="AlphaFoldDB" id="A0A2T6KLY4"/>
<comment type="caution">
    <text evidence="2">The sequence shown here is derived from an EMBL/GenBank/DDBJ whole genome shotgun (WGS) entry which is preliminary data.</text>
</comment>
<dbReference type="GO" id="GO:0004519">
    <property type="term" value="F:endonuclease activity"/>
    <property type="evidence" value="ECO:0007669"/>
    <property type="project" value="UniProtKB-KW"/>
</dbReference>
<evidence type="ECO:0000259" key="1">
    <source>
        <dbReference type="Pfam" id="PF13610"/>
    </source>
</evidence>
<dbReference type="Proteomes" id="UP000244523">
    <property type="component" value="Unassembled WGS sequence"/>
</dbReference>
<accession>A0A2T6KLY4</accession>
<keyword evidence="2" id="KW-0540">Nuclease</keyword>
<keyword evidence="3" id="KW-1185">Reference proteome</keyword>
<organism evidence="2 3">
    <name type="scientific">Yoonia sediminilitoris</name>
    <dbReference type="NCBI Taxonomy" id="1286148"/>
    <lineage>
        <taxon>Bacteria</taxon>
        <taxon>Pseudomonadati</taxon>
        <taxon>Pseudomonadota</taxon>
        <taxon>Alphaproteobacteria</taxon>
        <taxon>Rhodobacterales</taxon>
        <taxon>Paracoccaceae</taxon>
        <taxon>Yoonia</taxon>
    </lineage>
</organism>
<protein>
    <submittedName>
        <fullName evidence="2">DDE superfamily endonuclease</fullName>
    </submittedName>
</protein>
<keyword evidence="2" id="KW-0255">Endonuclease</keyword>
<dbReference type="EMBL" id="QBUD01000002">
    <property type="protein sequence ID" value="PUB17238.1"/>
    <property type="molecule type" value="Genomic_DNA"/>
</dbReference>
<reference evidence="2 3" key="1">
    <citation type="submission" date="2018-04" db="EMBL/GenBank/DDBJ databases">
        <title>Genomic Encyclopedia of Archaeal and Bacterial Type Strains, Phase II (KMG-II): from individual species to whole genera.</title>
        <authorList>
            <person name="Goeker M."/>
        </authorList>
    </citation>
    <scope>NUCLEOTIDE SEQUENCE [LARGE SCALE GENOMIC DNA]</scope>
    <source>
        <strain evidence="2 3">DSM 29955</strain>
    </source>
</reference>
<dbReference type="Pfam" id="PF13610">
    <property type="entry name" value="DDE_Tnp_IS240"/>
    <property type="match status" value="1"/>
</dbReference>